<dbReference type="InterPro" id="IPR036770">
    <property type="entry name" value="Ankyrin_rpt-contain_sf"/>
</dbReference>
<evidence type="ECO:0000313" key="5">
    <source>
        <dbReference type="Proteomes" id="UP000243217"/>
    </source>
</evidence>
<dbReference type="CDD" id="cd00063">
    <property type="entry name" value="FN3"/>
    <property type="match status" value="1"/>
</dbReference>
<evidence type="ECO:0008006" key="6">
    <source>
        <dbReference type="Google" id="ProtNLM"/>
    </source>
</evidence>
<evidence type="ECO:0000259" key="3">
    <source>
        <dbReference type="PROSITE" id="PS50853"/>
    </source>
</evidence>
<dbReference type="PROSITE" id="PS50297">
    <property type="entry name" value="ANK_REP_REGION"/>
    <property type="match status" value="1"/>
</dbReference>
<dbReference type="SUPFAM" id="SSF49265">
    <property type="entry name" value="Fibronectin type III"/>
    <property type="match status" value="1"/>
</dbReference>
<dbReference type="AlphaFoldDB" id="A0A1V9Z109"/>
<dbReference type="InterPro" id="IPR002110">
    <property type="entry name" value="Ankyrin_rpt"/>
</dbReference>
<dbReference type="PANTHER" id="PTHR47219:SF9">
    <property type="entry name" value="GTPASE ACTIVATING PROTEIN AND CENTROSOME-ASSOCIATED, ISOFORM B"/>
    <property type="match status" value="1"/>
</dbReference>
<dbReference type="EMBL" id="JNBS01002395">
    <property type="protein sequence ID" value="OQR91709.1"/>
    <property type="molecule type" value="Genomic_DNA"/>
</dbReference>
<dbReference type="Pfam" id="PF00566">
    <property type="entry name" value="RabGAP-TBC"/>
    <property type="match status" value="1"/>
</dbReference>
<reference evidence="4 5" key="1">
    <citation type="journal article" date="2014" name="Genome Biol. Evol.">
        <title>The secreted proteins of Achlya hypogyna and Thraustotheca clavata identify the ancestral oomycete secretome and reveal gene acquisitions by horizontal gene transfer.</title>
        <authorList>
            <person name="Misner I."/>
            <person name="Blouin N."/>
            <person name="Leonard G."/>
            <person name="Richards T.A."/>
            <person name="Lane C.E."/>
        </authorList>
    </citation>
    <scope>NUCLEOTIDE SEQUENCE [LARGE SCALE GENOMIC DNA]</scope>
    <source>
        <strain evidence="4 5">ATCC 34112</strain>
    </source>
</reference>
<feature type="domain" description="Rab-GAP TBC" evidence="2">
    <location>
        <begin position="697"/>
        <end position="909"/>
    </location>
</feature>
<dbReference type="GO" id="GO:0031267">
    <property type="term" value="F:small GTPase binding"/>
    <property type="evidence" value="ECO:0007669"/>
    <property type="project" value="TreeGrafter"/>
</dbReference>
<evidence type="ECO:0000313" key="4">
    <source>
        <dbReference type="EMBL" id="OQR91709.1"/>
    </source>
</evidence>
<feature type="repeat" description="ANK" evidence="1">
    <location>
        <begin position="293"/>
        <end position="315"/>
    </location>
</feature>
<dbReference type="Proteomes" id="UP000243217">
    <property type="component" value="Unassembled WGS sequence"/>
</dbReference>
<sequence length="973" mass="109828">MSSVTQANYLENLRKRVDVVLQNQKAWLLPSRSSIVVHFGPGFLGIGFGLSSHALYSVSIYDFPLLLGGSPGAASRYNASTEVASYVFCRNIERLVPGLLLTHINDVDVQNMAYLHVLDKIQAVGRPVKLQFSNPKTVAVPTIEQPSSSPSLWTTNSVANRVFMAVQHGHFLTLLELFPQVNLDWRYPEDGRSLLHFAARYREPNTLHWILSQPKGMSLVQTRSLQGRFPIHDAVASGNADICNLLYSVYPEALLLGDFRGILCAHIAAGRGHLHLFPWLMERGVEFAKTSDDGKTALHYACAHGHLEVAMHLIKTLHLDETSVDIHRCNCLHYAARHGHMDLVQWLAFNSNVPLRARNAKGLQPSQMAPASAPELKHILELLSAEPLAPTEFKPDSAKIWSTAVSLVWSVEELPLIFRSHNVLRCTQITRFELDYGRAYIGTWEAFPARIDASAKMVVVPGLHPNTDYSFRLRAWNENGHSAYVKTTVRTSALNVAPTTKYFFMKEARHLPTMESGDVYYYKANISPGYTLRSEFGTIQRQFGLDPEAQRHPQWSSVIPIVTDMPTIHLEIYRSNSQGDTLVGQTAVSIEAQSLFNWLPLENKATEGEILLEYNNNSSFDGPMADNYGYLIPPKHVSAYIKAIKLSQCVEIYRRHNWSNAILENNVSCSDWFDMQASDLDNLDLYVKALEPLSWKGVPRDLRCHVYFIASGASKLKEAAGPDYYHNLVEANSKDLGSIRDSKLISADVIRTFAEQPMMEHQRSRVEKLLLAFVIYANDVGYCQVMDYQRAMSMNFIAARLLALYGPEDETAFWVFAAICYGKFPKYKACMIYTYISRRYYDAELEGVHTDGAVLESLLQSRLPRLNQHCSHLQTPIRILAAQWFLPLFCQTFPAETTFRILDCIVLHRSTTVVFSIVLAHLRIAAPHLLQTQDYVEFSSKTRGIEANHLLEMASKEFFSMGNDASILRRHSH</sequence>
<protein>
    <recommendedName>
        <fullName evidence="6">Fibronectin type-III domain-containing protein</fullName>
    </recommendedName>
</protein>
<dbReference type="InterPro" id="IPR003961">
    <property type="entry name" value="FN3_dom"/>
</dbReference>
<dbReference type="InterPro" id="IPR035969">
    <property type="entry name" value="Rab-GAP_TBC_sf"/>
</dbReference>
<keyword evidence="1" id="KW-0040">ANK repeat</keyword>
<dbReference type="SMART" id="SM00164">
    <property type="entry name" value="TBC"/>
    <property type="match status" value="1"/>
</dbReference>
<dbReference type="InterPro" id="IPR050302">
    <property type="entry name" value="Rab_GAP_TBC_domain"/>
</dbReference>
<organism evidence="4 5">
    <name type="scientific">Thraustotheca clavata</name>
    <dbReference type="NCBI Taxonomy" id="74557"/>
    <lineage>
        <taxon>Eukaryota</taxon>
        <taxon>Sar</taxon>
        <taxon>Stramenopiles</taxon>
        <taxon>Oomycota</taxon>
        <taxon>Saprolegniomycetes</taxon>
        <taxon>Saprolegniales</taxon>
        <taxon>Achlyaceae</taxon>
        <taxon>Thraustotheca</taxon>
    </lineage>
</organism>
<keyword evidence="5" id="KW-1185">Reference proteome</keyword>
<dbReference type="OrthoDB" id="294251at2759"/>
<proteinExistence type="predicted"/>
<dbReference type="InterPro" id="IPR013783">
    <property type="entry name" value="Ig-like_fold"/>
</dbReference>
<dbReference type="InterPro" id="IPR036116">
    <property type="entry name" value="FN3_sf"/>
</dbReference>
<dbReference type="STRING" id="74557.A0A1V9Z109"/>
<dbReference type="Gene3D" id="1.10.8.270">
    <property type="entry name" value="putative rabgap domain of human tbc1 domain family member 14 like domains"/>
    <property type="match status" value="1"/>
</dbReference>
<dbReference type="Pfam" id="PF12796">
    <property type="entry name" value="Ank_2"/>
    <property type="match status" value="1"/>
</dbReference>
<dbReference type="GO" id="GO:0005096">
    <property type="term" value="F:GTPase activator activity"/>
    <property type="evidence" value="ECO:0007669"/>
    <property type="project" value="TreeGrafter"/>
</dbReference>
<dbReference type="Gene3D" id="2.60.40.10">
    <property type="entry name" value="Immunoglobulins"/>
    <property type="match status" value="1"/>
</dbReference>
<dbReference type="PROSITE" id="PS50088">
    <property type="entry name" value="ANK_REPEAT"/>
    <property type="match status" value="1"/>
</dbReference>
<dbReference type="SUPFAM" id="SSF47923">
    <property type="entry name" value="Ypt/Rab-GAP domain of gyp1p"/>
    <property type="match status" value="2"/>
</dbReference>
<feature type="domain" description="Fibronectin type-III" evidence="3">
    <location>
        <begin position="389"/>
        <end position="495"/>
    </location>
</feature>
<name>A0A1V9Z109_9STRA</name>
<evidence type="ECO:0000259" key="2">
    <source>
        <dbReference type="PROSITE" id="PS50086"/>
    </source>
</evidence>
<accession>A0A1V9Z109</accession>
<dbReference type="SMART" id="SM00248">
    <property type="entry name" value="ANK"/>
    <property type="match status" value="5"/>
</dbReference>
<gene>
    <name evidence="4" type="ORF">THRCLA_08900</name>
</gene>
<dbReference type="PANTHER" id="PTHR47219">
    <property type="entry name" value="RAB GTPASE-ACTIVATING PROTEIN 1-LIKE"/>
    <property type="match status" value="1"/>
</dbReference>
<dbReference type="PROSITE" id="PS50086">
    <property type="entry name" value="TBC_RABGAP"/>
    <property type="match status" value="1"/>
</dbReference>
<comment type="caution">
    <text evidence="4">The sequence shown here is derived from an EMBL/GenBank/DDBJ whole genome shotgun (WGS) entry which is preliminary data.</text>
</comment>
<dbReference type="SMART" id="SM00060">
    <property type="entry name" value="FN3"/>
    <property type="match status" value="1"/>
</dbReference>
<evidence type="ECO:0000256" key="1">
    <source>
        <dbReference type="PROSITE-ProRule" id="PRU00023"/>
    </source>
</evidence>
<dbReference type="PROSITE" id="PS50853">
    <property type="entry name" value="FN3"/>
    <property type="match status" value="1"/>
</dbReference>
<dbReference type="Gene3D" id="1.10.472.80">
    <property type="entry name" value="Ypt/Rab-GAP domain of gyp1p, domain 3"/>
    <property type="match status" value="1"/>
</dbReference>
<dbReference type="SUPFAM" id="SSF48403">
    <property type="entry name" value="Ankyrin repeat"/>
    <property type="match status" value="1"/>
</dbReference>
<dbReference type="Gene3D" id="1.25.40.20">
    <property type="entry name" value="Ankyrin repeat-containing domain"/>
    <property type="match status" value="1"/>
</dbReference>
<dbReference type="InterPro" id="IPR000195">
    <property type="entry name" value="Rab-GAP-TBC_dom"/>
</dbReference>